<feature type="compositionally biased region" description="Acidic residues" evidence="1">
    <location>
        <begin position="20"/>
        <end position="34"/>
    </location>
</feature>
<feature type="compositionally biased region" description="Acidic residues" evidence="1">
    <location>
        <begin position="173"/>
        <end position="202"/>
    </location>
</feature>
<evidence type="ECO:0000313" key="2">
    <source>
        <dbReference type="EMBL" id="KAL2865321.1"/>
    </source>
</evidence>
<feature type="region of interest" description="Disordered" evidence="1">
    <location>
        <begin position="306"/>
        <end position="420"/>
    </location>
</feature>
<feature type="region of interest" description="Disordered" evidence="1">
    <location>
        <begin position="1"/>
        <end position="36"/>
    </location>
</feature>
<evidence type="ECO:0000256" key="1">
    <source>
        <dbReference type="SAM" id="MobiDB-lite"/>
    </source>
</evidence>
<feature type="region of interest" description="Disordered" evidence="1">
    <location>
        <begin position="173"/>
        <end position="209"/>
    </location>
</feature>
<dbReference type="RefSeq" id="XP_070884300.1">
    <property type="nucleotide sequence ID" value="XM_071033367.1"/>
</dbReference>
<organism evidence="2 3">
    <name type="scientific">Aspergillus lucknowensis</name>
    <dbReference type="NCBI Taxonomy" id="176173"/>
    <lineage>
        <taxon>Eukaryota</taxon>
        <taxon>Fungi</taxon>
        <taxon>Dikarya</taxon>
        <taxon>Ascomycota</taxon>
        <taxon>Pezizomycotina</taxon>
        <taxon>Eurotiomycetes</taxon>
        <taxon>Eurotiomycetidae</taxon>
        <taxon>Eurotiales</taxon>
        <taxon>Aspergillaceae</taxon>
        <taxon>Aspergillus</taxon>
        <taxon>Aspergillus subgen. Nidulantes</taxon>
    </lineage>
</organism>
<sequence length="420" mass="45561">MPDNSRSARASKKDKPQAENAEEDTDEYYTEDWDALGPDAETQATIELGVTKLSQGEKELSAFLAIQRNIEWEGEEQRCSKPKQRLAALLYRRGDVAAQPCSRCKTAGDMKRCITAPVINGAAFQSGACSNCLWAGKDRSCTLRGTNMCLTLANIPQFLGKGQYDLRAAIADAEAEEKAESEEEEEEEDEDEEKEEQEESAEPETTRRIQTIPSSTFFGAFRTDGVLNRVGVSQRGPRCQFDGDELKFPISRAIWENPRRLLTARSDLAHFLSIADARLYELGEGDADSDYMFWAEEARRLPALYNPVSAPQNNNPRSFPTGPGTPPPRGPNNGSGGGGTGAAGSVGSRMHPGNPSSLRRLSAAVSSRQASTANRSPLAEDGAAVPANVSSKRRNSAEGSTEPPKRSRTSTEKPPVSSVA</sequence>
<name>A0ABR4LLC7_9EURO</name>
<reference evidence="2 3" key="1">
    <citation type="submission" date="2024-07" db="EMBL/GenBank/DDBJ databases">
        <title>Section-level genome sequencing and comparative genomics of Aspergillus sections Usti and Cavernicolus.</title>
        <authorList>
            <consortium name="Lawrence Berkeley National Laboratory"/>
            <person name="Nybo J.L."/>
            <person name="Vesth T.C."/>
            <person name="Theobald S."/>
            <person name="Frisvad J.C."/>
            <person name="Larsen T.O."/>
            <person name="Kjaerboelling I."/>
            <person name="Rothschild-Mancinelli K."/>
            <person name="Lyhne E.K."/>
            <person name="Kogle M.E."/>
            <person name="Barry K."/>
            <person name="Clum A."/>
            <person name="Na H."/>
            <person name="Ledsgaard L."/>
            <person name="Lin J."/>
            <person name="Lipzen A."/>
            <person name="Kuo A."/>
            <person name="Riley R."/>
            <person name="Mondo S."/>
            <person name="Labutti K."/>
            <person name="Haridas S."/>
            <person name="Pangalinan J."/>
            <person name="Salamov A.A."/>
            <person name="Simmons B.A."/>
            <person name="Magnuson J.K."/>
            <person name="Chen J."/>
            <person name="Drula E."/>
            <person name="Henrissat B."/>
            <person name="Wiebenga A."/>
            <person name="Lubbers R.J."/>
            <person name="Gomes A.C."/>
            <person name="Macurrencykelacurrency M.R."/>
            <person name="Stajich J."/>
            <person name="Grigoriev I.V."/>
            <person name="Mortensen U.H."/>
            <person name="De Vries R.P."/>
            <person name="Baker S.E."/>
            <person name="Andersen M.R."/>
        </authorList>
    </citation>
    <scope>NUCLEOTIDE SEQUENCE [LARGE SCALE GENOMIC DNA]</scope>
    <source>
        <strain evidence="2 3">CBS 449.75</strain>
    </source>
</reference>
<protein>
    <submittedName>
        <fullName evidence="2">Uncharacterized protein</fullName>
    </submittedName>
</protein>
<comment type="caution">
    <text evidence="2">The sequence shown here is derived from an EMBL/GenBank/DDBJ whole genome shotgun (WGS) entry which is preliminary data.</text>
</comment>
<feature type="compositionally biased region" description="Gly residues" evidence="1">
    <location>
        <begin position="333"/>
        <end position="344"/>
    </location>
</feature>
<dbReference type="EMBL" id="JBFXLQ010000033">
    <property type="protein sequence ID" value="KAL2865321.1"/>
    <property type="molecule type" value="Genomic_DNA"/>
</dbReference>
<dbReference type="Proteomes" id="UP001610432">
    <property type="component" value="Unassembled WGS sequence"/>
</dbReference>
<evidence type="ECO:0000313" key="3">
    <source>
        <dbReference type="Proteomes" id="UP001610432"/>
    </source>
</evidence>
<dbReference type="GeneID" id="98148439"/>
<dbReference type="InterPro" id="IPR022190">
    <property type="entry name" value="DUF3716"/>
</dbReference>
<accession>A0ABR4LLC7</accession>
<feature type="compositionally biased region" description="Polar residues" evidence="1">
    <location>
        <begin position="309"/>
        <end position="318"/>
    </location>
</feature>
<keyword evidence="3" id="KW-1185">Reference proteome</keyword>
<dbReference type="Pfam" id="PF12511">
    <property type="entry name" value="DUF3716"/>
    <property type="match status" value="1"/>
</dbReference>
<proteinExistence type="predicted"/>
<gene>
    <name evidence="2" type="ORF">BJX67DRAFT_383063</name>
</gene>
<feature type="compositionally biased region" description="Low complexity" evidence="1">
    <location>
        <begin position="356"/>
        <end position="371"/>
    </location>
</feature>